<reference evidence="3" key="1">
    <citation type="submission" date="2023-10" db="EMBL/GenBank/DDBJ databases">
        <authorList>
            <person name="Chen Y."/>
            <person name="Shah S."/>
            <person name="Dougan E. K."/>
            <person name="Thang M."/>
            <person name="Chan C."/>
        </authorList>
    </citation>
    <scope>NUCLEOTIDE SEQUENCE [LARGE SCALE GENOMIC DNA]</scope>
</reference>
<keyword evidence="4" id="KW-1185">Reference proteome</keyword>
<name>A0ABN9Y0A8_9DINO</name>
<dbReference type="EMBL" id="CAUYUJ010021382">
    <property type="protein sequence ID" value="CAK0904277.1"/>
    <property type="molecule type" value="Genomic_DNA"/>
</dbReference>
<dbReference type="InterPro" id="IPR045099">
    <property type="entry name" value="PITH1-like"/>
</dbReference>
<dbReference type="InterPro" id="IPR010400">
    <property type="entry name" value="PITH_dom"/>
</dbReference>
<evidence type="ECO:0000313" key="3">
    <source>
        <dbReference type="EMBL" id="CAK0904277.1"/>
    </source>
</evidence>
<dbReference type="Pfam" id="PF06201">
    <property type="entry name" value="PITH"/>
    <property type="match status" value="1"/>
</dbReference>
<dbReference type="Gene3D" id="2.60.120.470">
    <property type="entry name" value="PITH domain"/>
    <property type="match status" value="1"/>
</dbReference>
<organism evidence="3 4">
    <name type="scientific">Prorocentrum cordatum</name>
    <dbReference type="NCBI Taxonomy" id="2364126"/>
    <lineage>
        <taxon>Eukaryota</taxon>
        <taxon>Sar</taxon>
        <taxon>Alveolata</taxon>
        <taxon>Dinophyceae</taxon>
        <taxon>Prorocentrales</taxon>
        <taxon>Prorocentraceae</taxon>
        <taxon>Prorocentrum</taxon>
    </lineage>
</organism>
<dbReference type="PANTHER" id="PTHR12175">
    <property type="entry name" value="AD039 HT014 THIOREDOXIN FAMILY TRP26"/>
    <property type="match status" value="1"/>
</dbReference>
<evidence type="ECO:0000259" key="2">
    <source>
        <dbReference type="PROSITE" id="PS51532"/>
    </source>
</evidence>
<dbReference type="PROSITE" id="PS51532">
    <property type="entry name" value="PITH"/>
    <property type="match status" value="1"/>
</dbReference>
<sequence length="216" mass="23828">MVGYCAQSHDAEFPDDNWNLYQHIDTESSAVLNATVAGASAGEVATRGSLAAVLRPHERRFLRQPWLTSDADEELLLVLRFTSPVRVRKILIVGGGGESEVEGDEELAAHPSRLSCFVNRHEIDFGNVRDMEATQEFDLMVNTKGDAELTTRVSAFSEVTSLALYFSANHGDVPRTLLRYVGLQGEHSHHRREAVHTEYELLCCPHGAGLGNSHVC</sequence>
<comment type="similarity">
    <text evidence="1">Belongs to the PITHD1 family.</text>
</comment>
<evidence type="ECO:0000256" key="1">
    <source>
        <dbReference type="ARBA" id="ARBA00025788"/>
    </source>
</evidence>
<dbReference type="InterPro" id="IPR037047">
    <property type="entry name" value="PITH_dom_sf"/>
</dbReference>
<dbReference type="Proteomes" id="UP001189429">
    <property type="component" value="Unassembled WGS sequence"/>
</dbReference>
<dbReference type="PANTHER" id="PTHR12175:SF1">
    <property type="entry name" value="PITH DOMAIN-CONTAINING PROTEIN 1"/>
    <property type="match status" value="1"/>
</dbReference>
<gene>
    <name evidence="3" type="ORF">PCOR1329_LOCUS80367</name>
</gene>
<proteinExistence type="inferred from homology"/>
<feature type="domain" description="PITH" evidence="2">
    <location>
        <begin position="9"/>
        <end position="203"/>
    </location>
</feature>
<evidence type="ECO:0000313" key="4">
    <source>
        <dbReference type="Proteomes" id="UP001189429"/>
    </source>
</evidence>
<dbReference type="SUPFAM" id="SSF49785">
    <property type="entry name" value="Galactose-binding domain-like"/>
    <property type="match status" value="1"/>
</dbReference>
<comment type="caution">
    <text evidence="3">The sequence shown here is derived from an EMBL/GenBank/DDBJ whole genome shotgun (WGS) entry which is preliminary data.</text>
</comment>
<protein>
    <recommendedName>
        <fullName evidence="2">PITH domain-containing protein</fullName>
    </recommendedName>
</protein>
<dbReference type="InterPro" id="IPR008979">
    <property type="entry name" value="Galactose-bd-like_sf"/>
</dbReference>
<accession>A0ABN9Y0A8</accession>